<feature type="domain" description="Histidine kinase" evidence="7">
    <location>
        <begin position="372"/>
        <end position="591"/>
    </location>
</feature>
<dbReference type="InterPro" id="IPR004358">
    <property type="entry name" value="Sig_transdc_His_kin-like_C"/>
</dbReference>
<comment type="caution">
    <text evidence="8">The sequence shown here is derived from an EMBL/GenBank/DDBJ whole genome shotgun (WGS) entry which is preliminary data.</text>
</comment>
<dbReference type="SMART" id="SM00065">
    <property type="entry name" value="GAF"/>
    <property type="match status" value="2"/>
</dbReference>
<gene>
    <name evidence="8" type="ORF">CUN51_05775</name>
</gene>
<dbReference type="InterPro" id="IPR003594">
    <property type="entry name" value="HATPase_dom"/>
</dbReference>
<dbReference type="SMART" id="SM00387">
    <property type="entry name" value="HATPase_c"/>
    <property type="match status" value="1"/>
</dbReference>
<dbReference type="SUPFAM" id="SSF55874">
    <property type="entry name" value="ATPase domain of HSP90 chaperone/DNA topoisomerase II/histidine kinase"/>
    <property type="match status" value="1"/>
</dbReference>
<dbReference type="Pfam" id="PF01590">
    <property type="entry name" value="GAF"/>
    <property type="match status" value="1"/>
</dbReference>
<evidence type="ECO:0000256" key="3">
    <source>
        <dbReference type="ARBA" id="ARBA00022553"/>
    </source>
</evidence>
<dbReference type="PANTHER" id="PTHR43711:SF1">
    <property type="entry name" value="HISTIDINE KINASE 1"/>
    <property type="match status" value="1"/>
</dbReference>
<dbReference type="PROSITE" id="PS50109">
    <property type="entry name" value="HIS_KIN"/>
    <property type="match status" value="1"/>
</dbReference>
<dbReference type="Pfam" id="PF13185">
    <property type="entry name" value="GAF_2"/>
    <property type="match status" value="1"/>
</dbReference>
<evidence type="ECO:0000256" key="5">
    <source>
        <dbReference type="ARBA" id="ARBA00022777"/>
    </source>
</evidence>
<dbReference type="Gene3D" id="3.30.565.10">
    <property type="entry name" value="Histidine kinase-like ATPase, C-terminal domain"/>
    <property type="match status" value="1"/>
</dbReference>
<dbReference type="EC" id="2.7.13.3" evidence="2"/>
<dbReference type="Gene3D" id="1.10.287.130">
    <property type="match status" value="1"/>
</dbReference>
<dbReference type="SUPFAM" id="SSF55781">
    <property type="entry name" value="GAF domain-like"/>
    <property type="match status" value="2"/>
</dbReference>
<dbReference type="EMBL" id="PGTK01000005">
    <property type="protein sequence ID" value="PJF30987.1"/>
    <property type="molecule type" value="Genomic_DNA"/>
</dbReference>
<organism evidence="8 9">
    <name type="scientific">Candidatus Thermofonsia Clade 1 bacterium</name>
    <dbReference type="NCBI Taxonomy" id="2364210"/>
    <lineage>
        <taxon>Bacteria</taxon>
        <taxon>Bacillati</taxon>
        <taxon>Chloroflexota</taxon>
        <taxon>Candidatus Thermofontia</taxon>
        <taxon>Candidatus Thermofonsia Clade 1</taxon>
    </lineage>
</organism>
<dbReference type="SUPFAM" id="SSF47384">
    <property type="entry name" value="Homodimeric domain of signal transducing histidine kinase"/>
    <property type="match status" value="1"/>
</dbReference>
<keyword evidence="5" id="KW-0418">Kinase</keyword>
<comment type="catalytic activity">
    <reaction evidence="1">
        <text>ATP + protein L-histidine = ADP + protein N-phospho-L-histidine.</text>
        <dbReference type="EC" id="2.7.13.3"/>
    </reaction>
</comment>
<keyword evidence="3" id="KW-0597">Phosphoprotein</keyword>
<evidence type="ECO:0000256" key="2">
    <source>
        <dbReference type="ARBA" id="ARBA00012438"/>
    </source>
</evidence>
<dbReference type="InterPro" id="IPR036890">
    <property type="entry name" value="HATPase_C_sf"/>
</dbReference>
<dbReference type="InterPro" id="IPR029016">
    <property type="entry name" value="GAF-like_dom_sf"/>
</dbReference>
<dbReference type="Proteomes" id="UP000228921">
    <property type="component" value="Unassembled WGS sequence"/>
</dbReference>
<dbReference type="InterPro" id="IPR005467">
    <property type="entry name" value="His_kinase_dom"/>
</dbReference>
<keyword evidence="4" id="KW-0808">Transferase</keyword>
<evidence type="ECO:0000256" key="1">
    <source>
        <dbReference type="ARBA" id="ARBA00000085"/>
    </source>
</evidence>
<dbReference type="PRINTS" id="PR00344">
    <property type="entry name" value="BCTRLSENSOR"/>
</dbReference>
<dbReference type="InterPro" id="IPR003018">
    <property type="entry name" value="GAF"/>
</dbReference>
<sequence length="595" mass="66400">MTDITEHLAEQLEELKMFQRVDRELGATLDFDNVLMLTMDWALRRTGAAAGMFVTFNDQDNSLKPLVALGYSLDDALERVWQLEESIIGRAIRTRLSQHVTDLAADPDHRSHHALAETRSAIAVPIELRGKVIGVIWLEGEAPDTFTTADIAFVGRLAQRAAIALDHARLYREAARQADEMASLYTASRMISASLERPQVLAIAAQSLATTLRVSLVVMADYRKLQDEIELVHAYRLATARLAMSVLPQVGSSFATESLPEVRHVIQTQRSSGYGVHSRLLSERLRDFMIAHGAHALLIIPLATAPTAANAQEIEVVGVALAMEQRHDRHFSEEDCALAEALGSQIASALRQARLYAEVRELESIKTHMIRMASHDLRNPLNVAMNYFDMFTETLDVSSFSERQKHYVERVRKAHQTMDTLIKDLLTLERVESEREALWQVVDFNALVSAEVEVQRAAAELKKHTLTLQLPASTLHVRGSATQLRQAISNLISNAIKYTPDGGLIQVRLTAKERRLLFEVQDNGYGISKERQERLFSSFYRAREPGTDHISGTGLGLSLVRTVIERHGGKVWMNSEAGIGSIFSFWLPLAQTVGD</sequence>
<dbReference type="InterPro" id="IPR003661">
    <property type="entry name" value="HisK_dim/P_dom"/>
</dbReference>
<dbReference type="CDD" id="cd00075">
    <property type="entry name" value="HATPase"/>
    <property type="match status" value="1"/>
</dbReference>
<dbReference type="SMART" id="SM00388">
    <property type="entry name" value="HisKA"/>
    <property type="match status" value="1"/>
</dbReference>
<dbReference type="Pfam" id="PF02518">
    <property type="entry name" value="HATPase_c"/>
    <property type="match status" value="1"/>
</dbReference>
<dbReference type="InterPro" id="IPR036097">
    <property type="entry name" value="HisK_dim/P_sf"/>
</dbReference>
<evidence type="ECO:0000259" key="7">
    <source>
        <dbReference type="PROSITE" id="PS50109"/>
    </source>
</evidence>
<proteinExistence type="predicted"/>
<dbReference type="Pfam" id="PF00512">
    <property type="entry name" value="HisKA"/>
    <property type="match status" value="1"/>
</dbReference>
<dbReference type="GO" id="GO:0000155">
    <property type="term" value="F:phosphorelay sensor kinase activity"/>
    <property type="evidence" value="ECO:0007669"/>
    <property type="project" value="InterPro"/>
</dbReference>
<dbReference type="FunFam" id="3.30.565.10:FF:000006">
    <property type="entry name" value="Sensor histidine kinase WalK"/>
    <property type="match status" value="1"/>
</dbReference>
<keyword evidence="6" id="KW-0902">Two-component regulatory system</keyword>
<dbReference type="Gene3D" id="3.30.450.40">
    <property type="match status" value="2"/>
</dbReference>
<dbReference type="AlphaFoldDB" id="A0A2M8P0B5"/>
<evidence type="ECO:0000313" key="8">
    <source>
        <dbReference type="EMBL" id="PJF30987.1"/>
    </source>
</evidence>
<name>A0A2M8P0B5_9CHLR</name>
<reference evidence="8 9" key="1">
    <citation type="submission" date="2017-11" db="EMBL/GenBank/DDBJ databases">
        <title>Evolution of Phototrophy in the Chloroflexi Phylum Driven by Horizontal Gene Transfer.</title>
        <authorList>
            <person name="Ward L.M."/>
            <person name="Hemp J."/>
            <person name="Shih P.M."/>
            <person name="Mcglynn S.E."/>
            <person name="Fischer W."/>
        </authorList>
    </citation>
    <scope>NUCLEOTIDE SEQUENCE [LARGE SCALE GENOMIC DNA]</scope>
    <source>
        <strain evidence="8">CP2_2F</strain>
    </source>
</reference>
<dbReference type="InterPro" id="IPR050736">
    <property type="entry name" value="Sensor_HK_Regulatory"/>
</dbReference>
<evidence type="ECO:0000256" key="4">
    <source>
        <dbReference type="ARBA" id="ARBA00022679"/>
    </source>
</evidence>
<accession>A0A2M8P0B5</accession>
<evidence type="ECO:0000313" key="9">
    <source>
        <dbReference type="Proteomes" id="UP000228921"/>
    </source>
</evidence>
<evidence type="ECO:0000256" key="6">
    <source>
        <dbReference type="ARBA" id="ARBA00023012"/>
    </source>
</evidence>
<protein>
    <recommendedName>
        <fullName evidence="2">histidine kinase</fullName>
        <ecNumber evidence="2">2.7.13.3</ecNumber>
    </recommendedName>
</protein>
<dbReference type="PANTHER" id="PTHR43711">
    <property type="entry name" value="TWO-COMPONENT HISTIDINE KINASE"/>
    <property type="match status" value="1"/>
</dbReference>
<dbReference type="CDD" id="cd00082">
    <property type="entry name" value="HisKA"/>
    <property type="match status" value="1"/>
</dbReference>